<accession>A0A848ED55</accession>
<dbReference type="CDD" id="cd06278">
    <property type="entry name" value="PBP1_LacI-like"/>
    <property type="match status" value="1"/>
</dbReference>
<dbReference type="Proteomes" id="UP000548582">
    <property type="component" value="Unassembled WGS sequence"/>
</dbReference>
<dbReference type="SUPFAM" id="SSF47413">
    <property type="entry name" value="lambda repressor-like DNA-binding domains"/>
    <property type="match status" value="1"/>
</dbReference>
<evidence type="ECO:0000256" key="1">
    <source>
        <dbReference type="ARBA" id="ARBA00023015"/>
    </source>
</evidence>
<dbReference type="InterPro" id="IPR028082">
    <property type="entry name" value="Peripla_BP_I"/>
</dbReference>
<proteinExistence type="predicted"/>
<dbReference type="PROSITE" id="PS50932">
    <property type="entry name" value="HTH_LACI_2"/>
    <property type="match status" value="1"/>
</dbReference>
<dbReference type="Gene3D" id="1.10.260.40">
    <property type="entry name" value="lambda repressor-like DNA-binding domains"/>
    <property type="match status" value="1"/>
</dbReference>
<keyword evidence="3" id="KW-0804">Transcription</keyword>
<dbReference type="AlphaFoldDB" id="A0A848ED55"/>
<evidence type="ECO:0000313" key="6">
    <source>
        <dbReference type="Proteomes" id="UP000548582"/>
    </source>
</evidence>
<dbReference type="GO" id="GO:0003700">
    <property type="term" value="F:DNA-binding transcription factor activity"/>
    <property type="evidence" value="ECO:0007669"/>
    <property type="project" value="TreeGrafter"/>
</dbReference>
<dbReference type="GO" id="GO:0000976">
    <property type="term" value="F:transcription cis-regulatory region binding"/>
    <property type="evidence" value="ECO:0007669"/>
    <property type="project" value="TreeGrafter"/>
</dbReference>
<organism evidence="5 6">
    <name type="scientific">Neoroseomonas marina</name>
    <dbReference type="NCBI Taxonomy" id="1232220"/>
    <lineage>
        <taxon>Bacteria</taxon>
        <taxon>Pseudomonadati</taxon>
        <taxon>Pseudomonadota</taxon>
        <taxon>Alphaproteobacteria</taxon>
        <taxon>Acetobacterales</taxon>
        <taxon>Acetobacteraceae</taxon>
        <taxon>Neoroseomonas</taxon>
    </lineage>
</organism>
<dbReference type="InterPro" id="IPR000843">
    <property type="entry name" value="HTH_LacI"/>
</dbReference>
<keyword evidence="1" id="KW-0805">Transcription regulation</keyword>
<evidence type="ECO:0000256" key="3">
    <source>
        <dbReference type="ARBA" id="ARBA00023163"/>
    </source>
</evidence>
<comment type="caution">
    <text evidence="5">The sequence shown here is derived from an EMBL/GenBank/DDBJ whole genome shotgun (WGS) entry which is preliminary data.</text>
</comment>
<keyword evidence="6" id="KW-1185">Reference proteome</keyword>
<sequence length="346" mass="36369">MTDAPGKPRTTIVTLSRSAGVSTSTVSRALKGDPSISPAMRARIVALAAEAGYMPNIMARTLSSGRSGLIGLVLGPATNPFYAMLLEELVRQAAAKQQRFMIIHAGAGPIEDSTAEALLHYRVDGCLITSADLSSRAADVCARNGVPVVMINRIPREHASAVSCDNAEGGASLARFLRAGGHRRAGILHSGAGSSNGIERERGFTEAFDKDGARTVFRYDARSVYEGGYAAGEAIVAMPANKRPDCLFAVSDIIGMGAMDAIRAKGLRVPEDISVVGFDCIPDGARPHYAITTFRQPVAAMVRRGLDLLAARIGEPKLPDESVLLRGEIVIRTSARQAAGGGEVAD</sequence>
<dbReference type="Gene3D" id="3.40.50.2300">
    <property type="match status" value="2"/>
</dbReference>
<dbReference type="Pfam" id="PF00356">
    <property type="entry name" value="LacI"/>
    <property type="match status" value="1"/>
</dbReference>
<keyword evidence="2" id="KW-0238">DNA-binding</keyword>
<dbReference type="PANTHER" id="PTHR30146:SF109">
    <property type="entry name" value="HTH-TYPE TRANSCRIPTIONAL REGULATOR GALS"/>
    <property type="match status" value="1"/>
</dbReference>
<protein>
    <submittedName>
        <fullName evidence="5">LacI family transcriptional regulator</fullName>
    </submittedName>
</protein>
<dbReference type="Pfam" id="PF13377">
    <property type="entry name" value="Peripla_BP_3"/>
    <property type="match status" value="1"/>
</dbReference>
<dbReference type="SMART" id="SM00354">
    <property type="entry name" value="HTH_LACI"/>
    <property type="match status" value="1"/>
</dbReference>
<dbReference type="EMBL" id="JABBKX010000002">
    <property type="protein sequence ID" value="NMJ41447.1"/>
    <property type="molecule type" value="Genomic_DNA"/>
</dbReference>
<gene>
    <name evidence="5" type="ORF">GWK16_09365</name>
</gene>
<evidence type="ECO:0000313" key="5">
    <source>
        <dbReference type="EMBL" id="NMJ41447.1"/>
    </source>
</evidence>
<dbReference type="InterPro" id="IPR046335">
    <property type="entry name" value="LacI/GalR-like_sensor"/>
</dbReference>
<dbReference type="RefSeq" id="WP_170053647.1">
    <property type="nucleotide sequence ID" value="NZ_JABBKX010000002.1"/>
</dbReference>
<dbReference type="InterPro" id="IPR010982">
    <property type="entry name" value="Lambda_DNA-bd_dom_sf"/>
</dbReference>
<reference evidence="5 6" key="1">
    <citation type="submission" date="2020-03" db="EMBL/GenBank/DDBJ databases">
        <authorList>
            <person name="Sun Q."/>
        </authorList>
    </citation>
    <scope>NUCLEOTIDE SEQUENCE [LARGE SCALE GENOMIC DNA]</scope>
    <source>
        <strain evidence="5 6">JC162</strain>
    </source>
</reference>
<evidence type="ECO:0000259" key="4">
    <source>
        <dbReference type="PROSITE" id="PS50932"/>
    </source>
</evidence>
<feature type="domain" description="HTH lacI-type" evidence="4">
    <location>
        <begin position="10"/>
        <end position="64"/>
    </location>
</feature>
<dbReference type="SUPFAM" id="SSF53822">
    <property type="entry name" value="Periplasmic binding protein-like I"/>
    <property type="match status" value="1"/>
</dbReference>
<dbReference type="CDD" id="cd01392">
    <property type="entry name" value="HTH_LacI"/>
    <property type="match status" value="1"/>
</dbReference>
<dbReference type="PANTHER" id="PTHR30146">
    <property type="entry name" value="LACI-RELATED TRANSCRIPTIONAL REPRESSOR"/>
    <property type="match status" value="1"/>
</dbReference>
<evidence type="ECO:0000256" key="2">
    <source>
        <dbReference type="ARBA" id="ARBA00023125"/>
    </source>
</evidence>
<name>A0A848ED55_9PROT</name>